<feature type="transmembrane region" description="Helical" evidence="6">
    <location>
        <begin position="457"/>
        <end position="474"/>
    </location>
</feature>
<gene>
    <name evidence="7" type="ORF">ABS648_22295</name>
</gene>
<feature type="transmembrane region" description="Helical" evidence="6">
    <location>
        <begin position="230"/>
        <end position="251"/>
    </location>
</feature>
<organism evidence="7">
    <name type="scientific">Pseudomonas solani</name>
    <dbReference type="NCBI Taxonomy" id="2731552"/>
    <lineage>
        <taxon>Bacteria</taxon>
        <taxon>Pseudomonadati</taxon>
        <taxon>Pseudomonadota</taxon>
        <taxon>Gammaproteobacteria</taxon>
        <taxon>Pseudomonadales</taxon>
        <taxon>Pseudomonadaceae</taxon>
        <taxon>Pseudomonas</taxon>
    </lineage>
</organism>
<keyword evidence="3 6" id="KW-0812">Transmembrane</keyword>
<comment type="subcellular location">
    <subcellularLocation>
        <location evidence="1">Membrane</location>
        <topology evidence="1">Multi-pass membrane protein</topology>
    </subcellularLocation>
</comment>
<dbReference type="PANTHER" id="PTHR30618">
    <property type="entry name" value="NCS1 FAMILY PURINE/PYRIMIDINE TRANSPORTER"/>
    <property type="match status" value="1"/>
</dbReference>
<evidence type="ECO:0000313" key="7">
    <source>
        <dbReference type="EMBL" id="XBY62660.1"/>
    </source>
</evidence>
<dbReference type="InterPro" id="IPR001248">
    <property type="entry name" value="Pur-cyt_permease"/>
</dbReference>
<feature type="transmembrane region" description="Helical" evidence="6">
    <location>
        <begin position="189"/>
        <end position="210"/>
    </location>
</feature>
<reference evidence="7" key="1">
    <citation type="submission" date="2023-08" db="EMBL/GenBank/DDBJ databases">
        <title>Increased levels of nutrients transform a symbiont into a lethal pathobiont.</title>
        <authorList>
            <person name="Lachnit T."/>
            <person name="Ulrich L."/>
            <person name="Willmer F.M."/>
            <person name="Hasenbein T."/>
            <person name="Steiner L.X."/>
            <person name="Wolters M."/>
            <person name="Herbst E.M."/>
            <person name="Deines P."/>
        </authorList>
    </citation>
    <scope>NUCLEOTIDE SEQUENCE</scope>
    <source>
        <strain evidence="7">T3</strain>
    </source>
</reference>
<protein>
    <submittedName>
        <fullName evidence="7">NCS1 family nucleobase:cation symporter-1</fullName>
    </submittedName>
</protein>
<keyword evidence="5 6" id="KW-0472">Membrane</keyword>
<name>A0AAU7Y0Y9_9PSED</name>
<accession>A0AAU7Y0Y9</accession>
<dbReference type="EMBL" id="CP158373">
    <property type="protein sequence ID" value="XBY62660.1"/>
    <property type="molecule type" value="Genomic_DNA"/>
</dbReference>
<dbReference type="CDD" id="cd11555">
    <property type="entry name" value="SLC-NCS1sbd_u1"/>
    <property type="match status" value="1"/>
</dbReference>
<sequence>MPLSQNQEPIRLPLDPSPSLYNDDLAPNSPEARHWGSYSLFALWTNDVHNVANYSFAIGLFALGMSGGQIVAAMGLGALLIYGLMNLSGYIGQRTGLPFPVICRIAFGIRGAQFPALIRAVIAVAWFGIQTYLASLVLGVLLLTLAPGLAAWSGGDVLGLSPFGWACFIGVWLLQLAIMAYGMEMIRRYEAFAGPVILLTLAVLAAWMYWKAGLRIAWASSEPASDAAGWFRVCSGAALWISLYGTMLLNFSDFSRHCPDARTIRRGNFWGLPVNMLLFGCIAAVLAGSQFAIDGQVITSPTDIVAAIPSKPFLVLGCLALLIVTVAVNIMANFVAPALVLCNLAPRQLNFHRAGLLAAALGALILPWHLYNSPEVILYFLGALGALLGPLYGVIMVDYWLVRRGRLDIPALYSAAPDAAYHYRHGVNPRALAALLPAAIIAIALVLLPSLEALSSFSWFIGAGLASVFYLLVGNRRYRFDVWKEAFKRH</sequence>
<dbReference type="InterPro" id="IPR045225">
    <property type="entry name" value="Uracil/uridine/allantoin_perm"/>
</dbReference>
<feature type="transmembrane region" description="Helical" evidence="6">
    <location>
        <begin position="431"/>
        <end position="451"/>
    </location>
</feature>
<dbReference type="PANTHER" id="PTHR30618:SF6">
    <property type="entry name" value="NCS1 FAMILY NUCLEOBASE:CATION SYMPORTER-1"/>
    <property type="match status" value="1"/>
</dbReference>
<evidence type="ECO:0000256" key="3">
    <source>
        <dbReference type="ARBA" id="ARBA00022692"/>
    </source>
</evidence>
<dbReference type="Gene3D" id="1.10.4160.10">
    <property type="entry name" value="Hydantoin permease"/>
    <property type="match status" value="1"/>
</dbReference>
<feature type="transmembrane region" description="Helical" evidence="6">
    <location>
        <begin position="354"/>
        <end position="371"/>
    </location>
</feature>
<evidence type="ECO:0000256" key="4">
    <source>
        <dbReference type="ARBA" id="ARBA00022989"/>
    </source>
</evidence>
<dbReference type="RefSeq" id="WP_350446746.1">
    <property type="nucleotide sequence ID" value="NZ_CP158373.1"/>
</dbReference>
<evidence type="ECO:0000256" key="5">
    <source>
        <dbReference type="ARBA" id="ARBA00023136"/>
    </source>
</evidence>
<proteinExistence type="inferred from homology"/>
<evidence type="ECO:0000256" key="1">
    <source>
        <dbReference type="ARBA" id="ARBA00004141"/>
    </source>
</evidence>
<evidence type="ECO:0000256" key="6">
    <source>
        <dbReference type="SAM" id="Phobius"/>
    </source>
</evidence>
<feature type="transmembrane region" description="Helical" evidence="6">
    <location>
        <begin position="272"/>
        <end position="293"/>
    </location>
</feature>
<feature type="transmembrane region" description="Helical" evidence="6">
    <location>
        <begin position="54"/>
        <end position="84"/>
    </location>
</feature>
<keyword evidence="4 6" id="KW-1133">Transmembrane helix</keyword>
<feature type="transmembrane region" description="Helical" evidence="6">
    <location>
        <begin position="377"/>
        <end position="402"/>
    </location>
</feature>
<comment type="similarity">
    <text evidence="2">Belongs to the purine-cytosine permease (2.A.39) family.</text>
</comment>
<dbReference type="Pfam" id="PF02133">
    <property type="entry name" value="Transp_cyt_pur"/>
    <property type="match status" value="1"/>
</dbReference>
<dbReference type="GO" id="GO:0005886">
    <property type="term" value="C:plasma membrane"/>
    <property type="evidence" value="ECO:0007669"/>
    <property type="project" value="TreeGrafter"/>
</dbReference>
<feature type="transmembrane region" description="Helical" evidence="6">
    <location>
        <begin position="120"/>
        <end position="143"/>
    </location>
</feature>
<feature type="transmembrane region" description="Helical" evidence="6">
    <location>
        <begin position="313"/>
        <end position="342"/>
    </location>
</feature>
<evidence type="ECO:0000256" key="2">
    <source>
        <dbReference type="ARBA" id="ARBA00008974"/>
    </source>
</evidence>
<dbReference type="AlphaFoldDB" id="A0AAU7Y0Y9"/>
<dbReference type="GO" id="GO:0015205">
    <property type="term" value="F:nucleobase transmembrane transporter activity"/>
    <property type="evidence" value="ECO:0007669"/>
    <property type="project" value="TreeGrafter"/>
</dbReference>
<feature type="transmembrane region" description="Helical" evidence="6">
    <location>
        <begin position="163"/>
        <end position="182"/>
    </location>
</feature>